<evidence type="ECO:0000313" key="2">
    <source>
        <dbReference type="Proteomes" id="UP001638806"/>
    </source>
</evidence>
<dbReference type="Proteomes" id="UP001638806">
    <property type="component" value="Unassembled WGS sequence"/>
</dbReference>
<sequence>MAWDRALPIACKPDSWYASGQANESCVTPRAPITRDSLVLDSEPHLGTARGDDAALGGA</sequence>
<accession>A0ACC4E042</accession>
<evidence type="ECO:0000313" key="1">
    <source>
        <dbReference type="EMBL" id="KAL3961623.1"/>
    </source>
</evidence>
<protein>
    <submittedName>
        <fullName evidence="1">Uncharacterized protein</fullName>
    </submittedName>
</protein>
<reference evidence="1" key="1">
    <citation type="submission" date="2024-12" db="EMBL/GenBank/DDBJ databases">
        <title>Comparative genomics and development of molecular markers within Purpureocillium lilacinum and among Purpureocillium species.</title>
        <authorList>
            <person name="Yeh Z.-Y."/>
            <person name="Ni N.-T."/>
            <person name="Lo P.-H."/>
            <person name="Mushyakhwo K."/>
            <person name="Lin C.-F."/>
            <person name="Nai Y.-S."/>
        </authorList>
    </citation>
    <scope>NUCLEOTIDE SEQUENCE</scope>
    <source>
        <strain evidence="1">NCHU-NPUST-175</strain>
    </source>
</reference>
<dbReference type="EMBL" id="JBGNUJ010000003">
    <property type="protein sequence ID" value="KAL3961623.1"/>
    <property type="molecule type" value="Genomic_DNA"/>
</dbReference>
<proteinExistence type="predicted"/>
<comment type="caution">
    <text evidence="1">The sequence shown here is derived from an EMBL/GenBank/DDBJ whole genome shotgun (WGS) entry which is preliminary data.</text>
</comment>
<keyword evidence="2" id="KW-1185">Reference proteome</keyword>
<name>A0ACC4E042_PURLI</name>
<organism evidence="1 2">
    <name type="scientific">Purpureocillium lilacinum</name>
    <name type="common">Paecilomyces lilacinus</name>
    <dbReference type="NCBI Taxonomy" id="33203"/>
    <lineage>
        <taxon>Eukaryota</taxon>
        <taxon>Fungi</taxon>
        <taxon>Dikarya</taxon>
        <taxon>Ascomycota</taxon>
        <taxon>Pezizomycotina</taxon>
        <taxon>Sordariomycetes</taxon>
        <taxon>Hypocreomycetidae</taxon>
        <taxon>Hypocreales</taxon>
        <taxon>Ophiocordycipitaceae</taxon>
        <taxon>Purpureocillium</taxon>
    </lineage>
</organism>
<gene>
    <name evidence="1" type="ORF">ACCO45_003146</name>
</gene>